<organism evidence="6 7">
    <name type="scientific">Pseudoalteromonas arctica</name>
    <dbReference type="NCBI Taxonomy" id="394751"/>
    <lineage>
        <taxon>Bacteria</taxon>
        <taxon>Pseudomonadati</taxon>
        <taxon>Pseudomonadota</taxon>
        <taxon>Gammaproteobacteria</taxon>
        <taxon>Alteromonadales</taxon>
        <taxon>Pseudoalteromonadaceae</taxon>
        <taxon>Pseudoalteromonas</taxon>
    </lineage>
</organism>
<keyword evidence="4" id="KW-0233">DNA recombination</keyword>
<protein>
    <submittedName>
        <fullName evidence="6">Tyrosine-type recombinase/integrase</fullName>
    </submittedName>
</protein>
<comment type="similarity">
    <text evidence="1">Belongs to the 'phage' integrase family.</text>
</comment>
<keyword evidence="3" id="KW-0238">DNA-binding</keyword>
<dbReference type="InterPro" id="IPR002104">
    <property type="entry name" value="Integrase_catalytic"/>
</dbReference>
<evidence type="ECO:0000313" key="7">
    <source>
        <dbReference type="Proteomes" id="UP001457661"/>
    </source>
</evidence>
<accession>A0ABU9TJG8</accession>
<gene>
    <name evidence="6" type="ORF">WNY57_13255</name>
</gene>
<dbReference type="RefSeq" id="WP_342879929.1">
    <property type="nucleotide sequence ID" value="NZ_JBBMQX010000009.1"/>
</dbReference>
<comment type="caution">
    <text evidence="6">The sequence shown here is derived from an EMBL/GenBank/DDBJ whole genome shotgun (WGS) entry which is preliminary data.</text>
</comment>
<dbReference type="PANTHER" id="PTHR30349">
    <property type="entry name" value="PHAGE INTEGRASE-RELATED"/>
    <property type="match status" value="1"/>
</dbReference>
<dbReference type="PROSITE" id="PS51898">
    <property type="entry name" value="TYR_RECOMBINASE"/>
    <property type="match status" value="1"/>
</dbReference>
<evidence type="ECO:0000256" key="1">
    <source>
        <dbReference type="ARBA" id="ARBA00008857"/>
    </source>
</evidence>
<dbReference type="PANTHER" id="PTHR30349:SF41">
    <property type="entry name" value="INTEGRASE_RECOMBINASE PROTEIN MJ0367-RELATED"/>
    <property type="match status" value="1"/>
</dbReference>
<name>A0ABU9TJG8_9GAMM</name>
<evidence type="ECO:0000256" key="2">
    <source>
        <dbReference type="ARBA" id="ARBA00022908"/>
    </source>
</evidence>
<evidence type="ECO:0000313" key="6">
    <source>
        <dbReference type="EMBL" id="MEM5533397.1"/>
    </source>
</evidence>
<dbReference type="EMBL" id="JBBMQX010000009">
    <property type="protein sequence ID" value="MEM5533397.1"/>
    <property type="molecule type" value="Genomic_DNA"/>
</dbReference>
<evidence type="ECO:0000256" key="3">
    <source>
        <dbReference type="ARBA" id="ARBA00023125"/>
    </source>
</evidence>
<dbReference type="CDD" id="cd00397">
    <property type="entry name" value="DNA_BRE_C"/>
    <property type="match status" value="1"/>
</dbReference>
<dbReference type="InterPro" id="IPR013762">
    <property type="entry name" value="Integrase-like_cat_sf"/>
</dbReference>
<keyword evidence="2" id="KW-0229">DNA integration</keyword>
<evidence type="ECO:0000259" key="5">
    <source>
        <dbReference type="PROSITE" id="PS51898"/>
    </source>
</evidence>
<dbReference type="InterPro" id="IPR011010">
    <property type="entry name" value="DNA_brk_join_enz"/>
</dbReference>
<sequence>MNNKQLLKIMPESTQLPYYVDTTSGRVITREASNLPFVYWPSGLPCVEANAYMLKLWSKHLSRRTRGGTIAEYAKNISPIIRFCFNNKINFTELTDNRFTQFINSLNIRTTAGDSIRTTNSILTIGRRTIAFLSFIEEYHFIDNLIGSQGCSIVIESKSFSFYTKSGQNKKLYWHHSSFPQPSPIKSKSPISIDVVKKLKLSALKTSDKHLRLRRKVMLFAYEITGGRRVEIVHLKVKDIIEALNTNDSSPLLSMFTAKKGKIRKVPVPRGFLQDCMFYVDMSRKRIIRNTIGLNNDHGYLLINHRTGKPLKAETLTGEMNRLCKISNVDTSLGHGHLFRHGFITRIMVDLISRHNINNKDEFRRALINSEALKLELQQYTGHNNSTSLDTYIDLAFNEITNYKETMSTVMVIRSTELMFEKLMLETEEATFHNTITSDVIDKMQTIIHQFRKSVLMNNED</sequence>
<keyword evidence="7" id="KW-1185">Reference proteome</keyword>
<feature type="domain" description="Tyr recombinase" evidence="5">
    <location>
        <begin position="186"/>
        <end position="394"/>
    </location>
</feature>
<dbReference type="InterPro" id="IPR050090">
    <property type="entry name" value="Tyrosine_recombinase_XerCD"/>
</dbReference>
<dbReference type="Proteomes" id="UP001457661">
    <property type="component" value="Unassembled WGS sequence"/>
</dbReference>
<evidence type="ECO:0000256" key="4">
    <source>
        <dbReference type="ARBA" id="ARBA00023172"/>
    </source>
</evidence>
<proteinExistence type="inferred from homology"/>
<dbReference type="Pfam" id="PF00589">
    <property type="entry name" value="Phage_integrase"/>
    <property type="match status" value="1"/>
</dbReference>
<dbReference type="SUPFAM" id="SSF56349">
    <property type="entry name" value="DNA breaking-rejoining enzymes"/>
    <property type="match status" value="1"/>
</dbReference>
<dbReference type="Gene3D" id="1.10.443.10">
    <property type="entry name" value="Intergrase catalytic core"/>
    <property type="match status" value="1"/>
</dbReference>
<reference evidence="6 7" key="1">
    <citation type="submission" date="2024-03" db="EMBL/GenBank/DDBJ databases">
        <title>Community enrichment and isolation of bacterial strains for fucoidan degradation.</title>
        <authorList>
            <person name="Sichert A."/>
        </authorList>
    </citation>
    <scope>NUCLEOTIDE SEQUENCE [LARGE SCALE GENOMIC DNA]</scope>
    <source>
        <strain evidence="6 7">AS26</strain>
    </source>
</reference>